<dbReference type="Proteomes" id="UP000031546">
    <property type="component" value="Unassembled WGS sequence"/>
</dbReference>
<reference evidence="2 4" key="4">
    <citation type="submission" date="2022-12" db="EMBL/GenBank/DDBJ databases">
        <title>Genome analysis and biological profiling of marine Salinicoccus roseus MOSEL-ME25.</title>
        <authorList>
            <person name="Mirza F.T."/>
            <person name="Xie Y."/>
            <person name="Shinwari Z.K."/>
        </authorList>
    </citation>
    <scope>NUCLEOTIDE SEQUENCE [LARGE SCALE GENOMIC DNA]</scope>
    <source>
        <strain evidence="2 4">MOSEL-ME25</strain>
    </source>
</reference>
<sequence>MNTTTIYEKASECYIQASLEILNHFKTSVKEIHHVGSTSIPKMDLPGAVDVLLLMKYEENINMLANGIIQEGYDKVSGLPTDYIEEVVLRDTLEDFEVNFILMHHESERKDEILYCRDCLNENDRFIEQFRKIKEAYLDQKLDQKRYELKKAELYSTIMEQQGDMGIV</sequence>
<reference evidence="4" key="2">
    <citation type="submission" date="2020-04" db="EMBL/GenBank/DDBJ databases">
        <title>Genome analysis and biological profiling of marine Cellulosimicrobium funkei MOSEL-ME6.</title>
        <authorList>
            <person name="Tanveer F."/>
            <person name="Xie Y."/>
            <person name="Shinwari Z.K."/>
        </authorList>
    </citation>
    <scope>NUCLEOTIDE SEQUENCE [LARGE SCALE GENOMIC DNA]</scope>
    <source>
        <strain evidence="4">MOSEL-ME25</strain>
    </source>
</reference>
<reference evidence="2" key="3">
    <citation type="submission" date="2020-04" db="EMBL/GenBank/DDBJ databases">
        <authorList>
            <person name="Tanveer F."/>
            <person name="Xie Y."/>
            <person name="Shinwari Z.K."/>
        </authorList>
    </citation>
    <scope>NUCLEOTIDE SEQUENCE</scope>
    <source>
        <strain evidence="2">MOSEL-ME25</strain>
    </source>
</reference>
<dbReference type="STRING" id="45670.SN16_09645"/>
<accession>A0A0C2HF19</accession>
<dbReference type="EMBL" id="JABEVU030000001">
    <property type="protein sequence ID" value="MDB0581064.1"/>
    <property type="molecule type" value="Genomic_DNA"/>
</dbReference>
<evidence type="ECO:0000313" key="4">
    <source>
        <dbReference type="Proteomes" id="UP000527860"/>
    </source>
</evidence>
<dbReference type="RefSeq" id="WP_040106413.1">
    <property type="nucleotide sequence ID" value="NZ_JABEVU030000001.1"/>
</dbReference>
<protein>
    <submittedName>
        <fullName evidence="2">GrpB family protein</fullName>
    </submittedName>
</protein>
<gene>
    <name evidence="2" type="ORF">F7P68_0011040</name>
    <name evidence="1" type="ORF">SN16_09645</name>
</gene>
<dbReference type="Pfam" id="PF04229">
    <property type="entry name" value="GrpB"/>
    <property type="match status" value="1"/>
</dbReference>
<comment type="caution">
    <text evidence="1">The sequence shown here is derived from an EMBL/GenBank/DDBJ whole genome shotgun (WGS) entry which is preliminary data.</text>
</comment>
<dbReference type="PANTHER" id="PTHR34822:SF1">
    <property type="entry name" value="GRPB FAMILY PROTEIN"/>
    <property type="match status" value="1"/>
</dbReference>
<dbReference type="AlphaFoldDB" id="A0A0C2HF19"/>
<proteinExistence type="predicted"/>
<dbReference type="OrthoDB" id="2417791at2"/>
<organism evidence="1 3">
    <name type="scientific">Salinicoccus roseus</name>
    <dbReference type="NCBI Taxonomy" id="45670"/>
    <lineage>
        <taxon>Bacteria</taxon>
        <taxon>Bacillati</taxon>
        <taxon>Bacillota</taxon>
        <taxon>Bacilli</taxon>
        <taxon>Bacillales</taxon>
        <taxon>Staphylococcaceae</taxon>
        <taxon>Salinicoccus</taxon>
    </lineage>
</organism>
<evidence type="ECO:0000313" key="2">
    <source>
        <dbReference type="EMBL" id="MDB0581064.1"/>
    </source>
</evidence>
<dbReference type="PANTHER" id="PTHR34822">
    <property type="entry name" value="GRPB DOMAIN PROTEIN (AFU_ORTHOLOGUE AFUA_1G01530)"/>
    <property type="match status" value="1"/>
</dbReference>
<dbReference type="EMBL" id="JXII01000008">
    <property type="protein sequence ID" value="KIH70209.1"/>
    <property type="molecule type" value="Genomic_DNA"/>
</dbReference>
<keyword evidence="4" id="KW-1185">Reference proteome</keyword>
<evidence type="ECO:0000313" key="1">
    <source>
        <dbReference type="EMBL" id="KIH70209.1"/>
    </source>
</evidence>
<evidence type="ECO:0000313" key="3">
    <source>
        <dbReference type="Proteomes" id="UP000031546"/>
    </source>
</evidence>
<dbReference type="Proteomes" id="UP000527860">
    <property type="component" value="Unassembled WGS sequence"/>
</dbReference>
<dbReference type="GeneID" id="77845819"/>
<dbReference type="Gene3D" id="3.30.460.10">
    <property type="entry name" value="Beta Polymerase, domain 2"/>
    <property type="match status" value="1"/>
</dbReference>
<dbReference type="InterPro" id="IPR007344">
    <property type="entry name" value="GrpB/CoaE"/>
</dbReference>
<dbReference type="SUPFAM" id="SSF81301">
    <property type="entry name" value="Nucleotidyltransferase"/>
    <property type="match status" value="1"/>
</dbReference>
<name>A0A0C2HF19_9STAP</name>
<reference evidence="1 3" key="1">
    <citation type="submission" date="2015-01" db="EMBL/GenBank/DDBJ databases">
        <title>Genome sequences of high lactate-tolerant strain Salinicoccus roseus W12 with industrial interest.</title>
        <authorList>
            <person name="Wang H."/>
            <person name="Yu B."/>
        </authorList>
    </citation>
    <scope>NUCLEOTIDE SEQUENCE [LARGE SCALE GENOMIC DNA]</scope>
    <source>
        <strain evidence="1 3">W12</strain>
    </source>
</reference>
<dbReference type="InterPro" id="IPR043519">
    <property type="entry name" value="NT_sf"/>
</dbReference>